<dbReference type="EMBL" id="BAAAJE010000006">
    <property type="protein sequence ID" value="GAA1140263.1"/>
    <property type="molecule type" value="Genomic_DNA"/>
</dbReference>
<name>A0ABP4EWP7_9ACTN</name>
<reference evidence="2" key="1">
    <citation type="journal article" date="2019" name="Int. J. Syst. Evol. Microbiol.">
        <title>The Global Catalogue of Microorganisms (GCM) 10K type strain sequencing project: providing services to taxonomists for standard genome sequencing and annotation.</title>
        <authorList>
            <consortium name="The Broad Institute Genomics Platform"/>
            <consortium name="The Broad Institute Genome Sequencing Center for Infectious Disease"/>
            <person name="Wu L."/>
            <person name="Ma J."/>
        </authorList>
    </citation>
    <scope>NUCLEOTIDE SEQUENCE [LARGE SCALE GENOMIC DNA]</scope>
    <source>
        <strain evidence="2">JCM 11813</strain>
    </source>
</reference>
<proteinExistence type="predicted"/>
<comment type="caution">
    <text evidence="1">The sequence shown here is derived from an EMBL/GenBank/DDBJ whole genome shotgun (WGS) entry which is preliminary data.</text>
</comment>
<gene>
    <name evidence="1" type="ORF">GCM10009606_19820</name>
</gene>
<evidence type="ECO:0000313" key="1">
    <source>
        <dbReference type="EMBL" id="GAA1140263.1"/>
    </source>
</evidence>
<accession>A0ABP4EWP7</accession>
<evidence type="ECO:0000313" key="2">
    <source>
        <dbReference type="Proteomes" id="UP001499979"/>
    </source>
</evidence>
<keyword evidence="2" id="KW-1185">Reference proteome</keyword>
<protein>
    <submittedName>
        <fullName evidence="1">Uncharacterized protein</fullName>
    </submittedName>
</protein>
<dbReference type="Proteomes" id="UP001499979">
    <property type="component" value="Unassembled WGS sequence"/>
</dbReference>
<organism evidence="1 2">
    <name type="scientific">Nocardioides aquiterrae</name>
    <dbReference type="NCBI Taxonomy" id="203799"/>
    <lineage>
        <taxon>Bacteria</taxon>
        <taxon>Bacillati</taxon>
        <taxon>Actinomycetota</taxon>
        <taxon>Actinomycetes</taxon>
        <taxon>Propionibacteriales</taxon>
        <taxon>Nocardioidaceae</taxon>
        <taxon>Nocardioides</taxon>
    </lineage>
</organism>
<sequence length="258" mass="28083">MNKIQAPDVYQVLRVEGETDADLLSNTIRVKKIGVSTPQSGTIYQDDVSALNVSTSMSAAASGYQCVKETDANSGLLAYTPAKVDLSDSDWEIHYLNHFYSMDHARIVDGQYTTQFEQCAIGGSRNKHVYQRMAHTESEVSIDNSQNRRIGSKWGTQVDSGSVSSALSFAAEVGKAAKISGSLPVSTGGSETGSIGAGKCGSIGPQSGNQVNGAWHYTYPGYGTNDFKGNVAHALYEFAQPNKRRFYYYFQVCYQARY</sequence>